<dbReference type="SUPFAM" id="SSF51905">
    <property type="entry name" value="FAD/NAD(P)-binding domain"/>
    <property type="match status" value="1"/>
</dbReference>
<dbReference type="InterPro" id="IPR012999">
    <property type="entry name" value="Pyr_OxRdtase_I_AS"/>
</dbReference>
<dbReference type="PRINTS" id="PR00368">
    <property type="entry name" value="FADPNR"/>
</dbReference>
<proteinExistence type="inferred from homology"/>
<feature type="binding site" evidence="9">
    <location>
        <begin position="312"/>
        <end position="315"/>
    </location>
    <ligand>
        <name>FAD</name>
        <dbReference type="ChEBI" id="CHEBI:57692"/>
    </ligand>
</feature>
<dbReference type="InterPro" id="IPR023753">
    <property type="entry name" value="FAD/NAD-binding_dom"/>
</dbReference>
<feature type="binding site" evidence="9">
    <location>
        <position position="267"/>
    </location>
    <ligand>
        <name>NAD(+)</name>
        <dbReference type="ChEBI" id="CHEBI:57540"/>
    </ligand>
</feature>
<dbReference type="Pfam" id="PF02852">
    <property type="entry name" value="Pyr_redox_dim"/>
    <property type="match status" value="1"/>
</dbReference>
<protein>
    <submittedName>
        <fullName evidence="14">NAD(P)/FAD-dependent oxidoreductase</fullName>
        <ecNumber evidence="14">1.-.-.-</ecNumber>
    </submittedName>
</protein>
<evidence type="ECO:0000256" key="9">
    <source>
        <dbReference type="PIRSR" id="PIRSR000350-3"/>
    </source>
</evidence>
<keyword evidence="9" id="KW-0547">Nucleotide-binding</keyword>
<evidence type="ECO:0000256" key="3">
    <source>
        <dbReference type="ARBA" id="ARBA00022827"/>
    </source>
</evidence>
<dbReference type="PROSITE" id="PS00076">
    <property type="entry name" value="PYRIDINE_REDOX_1"/>
    <property type="match status" value="1"/>
</dbReference>
<evidence type="ECO:0000256" key="10">
    <source>
        <dbReference type="PIRSR" id="PIRSR000350-4"/>
    </source>
</evidence>
<reference evidence="14" key="2">
    <citation type="submission" date="2023-06" db="EMBL/GenBank/DDBJ databases">
        <authorList>
            <person name="Williams T.J."/>
            <person name="Allen M.A."/>
            <person name="Ivanova N."/>
            <person name="Huntemann M."/>
            <person name="Haque S."/>
            <person name="Hancock A.M."/>
            <person name="Brazendale S."/>
            <person name="Cavicchioli R."/>
        </authorList>
    </citation>
    <scope>NUCLEOTIDE SEQUENCE</scope>
    <source>
        <strain evidence="14">MAG_Ga0307966_1000010</strain>
    </source>
</reference>
<evidence type="ECO:0000256" key="7">
    <source>
        <dbReference type="ARBA" id="ARBA00023284"/>
    </source>
</evidence>
<feature type="active site" description="Proton acceptor" evidence="8">
    <location>
        <position position="439"/>
    </location>
</feature>
<evidence type="ECO:0000256" key="11">
    <source>
        <dbReference type="RuleBase" id="RU003691"/>
    </source>
</evidence>
<feature type="binding site" evidence="9">
    <location>
        <position position="201"/>
    </location>
    <ligand>
        <name>NAD(+)</name>
        <dbReference type="ChEBI" id="CHEBI:57540"/>
    </ligand>
</feature>
<dbReference type="Gene3D" id="3.30.390.30">
    <property type="match status" value="1"/>
</dbReference>
<name>A0AA51GEB8_9BACT</name>
<dbReference type="InterPro" id="IPR004099">
    <property type="entry name" value="Pyr_nucl-diS_OxRdtase_dimer"/>
</dbReference>
<evidence type="ECO:0000256" key="8">
    <source>
        <dbReference type="PIRSR" id="PIRSR000350-2"/>
    </source>
</evidence>
<dbReference type="InterPro" id="IPR036188">
    <property type="entry name" value="FAD/NAD-bd_sf"/>
</dbReference>
<dbReference type="GO" id="GO:0006103">
    <property type="term" value="P:2-oxoglutarate metabolic process"/>
    <property type="evidence" value="ECO:0007669"/>
    <property type="project" value="TreeGrafter"/>
</dbReference>
<keyword evidence="2 11" id="KW-0285">Flavoprotein</keyword>
<dbReference type="Proteomes" id="UP001238843">
    <property type="component" value="Chromosome"/>
</dbReference>
<dbReference type="EC" id="1.-.-.-" evidence="14"/>
<evidence type="ECO:0000259" key="13">
    <source>
        <dbReference type="Pfam" id="PF07992"/>
    </source>
</evidence>
<accession>A0AA51GEB8</accession>
<evidence type="ECO:0000256" key="5">
    <source>
        <dbReference type="ARBA" id="ARBA00023027"/>
    </source>
</evidence>
<dbReference type="InterPro" id="IPR001100">
    <property type="entry name" value="Pyr_nuc-diS_OxRdtase"/>
</dbReference>
<dbReference type="SUPFAM" id="SSF55424">
    <property type="entry name" value="FAD/NAD-linked reductases, dimerisation (C-terminal) domain"/>
    <property type="match status" value="1"/>
</dbReference>
<dbReference type="PIRSF" id="PIRSF000350">
    <property type="entry name" value="Mercury_reductase_MerA"/>
    <property type="match status" value="1"/>
</dbReference>
<feature type="binding site" evidence="9">
    <location>
        <position position="306"/>
    </location>
    <ligand>
        <name>FAD</name>
        <dbReference type="ChEBI" id="CHEBI:57692"/>
    </ligand>
</feature>
<dbReference type="Gene3D" id="3.50.50.60">
    <property type="entry name" value="FAD/NAD(P)-binding domain"/>
    <property type="match status" value="2"/>
</dbReference>
<evidence type="ECO:0000259" key="12">
    <source>
        <dbReference type="Pfam" id="PF02852"/>
    </source>
</evidence>
<dbReference type="Pfam" id="PF07992">
    <property type="entry name" value="Pyr_redox_2"/>
    <property type="match status" value="1"/>
</dbReference>
<reference evidence="14" key="1">
    <citation type="journal article" date="2021" name="Front. Microbiol.">
        <title>Genome Analysis of a Verrucomicrobial Endosymbiont With a Tiny Genome Discovered in an Antarctic Lake.</title>
        <authorList>
            <person name="Williams T.J."/>
            <person name="Allen M.A."/>
            <person name="Ivanova N."/>
            <person name="Huntemann M."/>
            <person name="Haque S."/>
            <person name="Hancock A.M."/>
            <person name="Brazendale S."/>
            <person name="Cavicchioli R."/>
        </authorList>
    </citation>
    <scope>NUCLEOTIDE SEQUENCE</scope>
    <source>
        <strain evidence="14">MAG_Ga0307966_1000010</strain>
    </source>
</reference>
<dbReference type="EMBL" id="CP128385">
    <property type="protein sequence ID" value="WMI30483.1"/>
    <property type="molecule type" value="Genomic_DNA"/>
</dbReference>
<dbReference type="InterPro" id="IPR050151">
    <property type="entry name" value="Class-I_Pyr_Nuc-Dis_Oxidored"/>
</dbReference>
<comment type="cofactor">
    <cofactor evidence="9">
        <name>FAD</name>
        <dbReference type="ChEBI" id="CHEBI:57692"/>
    </cofactor>
    <text evidence="9">Binds 1 FAD per subunit.</text>
</comment>
<feature type="domain" description="FAD/NAD(P)-binding" evidence="13">
    <location>
        <begin position="5"/>
        <end position="321"/>
    </location>
</feature>
<feature type="binding site" evidence="9">
    <location>
        <begin position="178"/>
        <end position="185"/>
    </location>
    <ligand>
        <name>NAD(+)</name>
        <dbReference type="ChEBI" id="CHEBI:57540"/>
    </ligand>
</feature>
<evidence type="ECO:0000256" key="4">
    <source>
        <dbReference type="ARBA" id="ARBA00023002"/>
    </source>
</evidence>
<feature type="disulfide bond" description="Redox-active" evidence="10">
    <location>
        <begin position="41"/>
        <end position="46"/>
    </location>
</feature>
<keyword evidence="7 11" id="KW-0676">Redox-active center</keyword>
<dbReference type="PRINTS" id="PR00411">
    <property type="entry name" value="PNDRDTASEI"/>
</dbReference>
<organism evidence="14">
    <name type="scientific">Candidatus Organicella extenuata</name>
    <dbReference type="NCBI Taxonomy" id="2841811"/>
    <lineage>
        <taxon>Bacteria</taxon>
        <taxon>Pseudomonadati</taxon>
        <taxon>Verrucomicrobiota</taxon>
        <taxon>Candidatus Organicella</taxon>
    </lineage>
</organism>
<dbReference type="InterPro" id="IPR016156">
    <property type="entry name" value="FAD/NAD-linked_Rdtase_dimer_sf"/>
</dbReference>
<keyword evidence="6" id="KW-1015">Disulfide bond</keyword>
<evidence type="ECO:0000256" key="1">
    <source>
        <dbReference type="ARBA" id="ARBA00007532"/>
    </source>
</evidence>
<dbReference type="AlphaFoldDB" id="A0AA51GEB8"/>
<keyword evidence="4 11" id="KW-0560">Oxidoreductase</keyword>
<dbReference type="PANTHER" id="PTHR22912:SF151">
    <property type="entry name" value="DIHYDROLIPOYL DEHYDROGENASE, MITOCHONDRIAL"/>
    <property type="match status" value="1"/>
</dbReference>
<feature type="domain" description="Pyridine nucleotide-disulphide oxidoreductase dimerisation" evidence="12">
    <location>
        <begin position="341"/>
        <end position="446"/>
    </location>
</feature>
<comment type="similarity">
    <text evidence="1 11">Belongs to the class-I pyridine nucleotide-disulfide oxidoreductase family.</text>
</comment>
<evidence type="ECO:0000313" key="14">
    <source>
        <dbReference type="EMBL" id="WMI30483.1"/>
    </source>
</evidence>
<dbReference type="PANTHER" id="PTHR22912">
    <property type="entry name" value="DISULFIDE OXIDOREDUCTASE"/>
    <property type="match status" value="1"/>
</dbReference>
<evidence type="ECO:0000256" key="6">
    <source>
        <dbReference type="ARBA" id="ARBA00023157"/>
    </source>
</evidence>
<keyword evidence="3 9" id="KW-0274">FAD</keyword>
<sequence length="464" mass="51152">MDSTDLIVVGSGPAGYSAALEGSKIGLTVAIIEKFLLGGTCLNIGCIPSKFFLHLSYIYCLSKKYTNSIFTHSSLLNKNYLYKKELLLKLRGGLSFLFKKYGVSFIEGKLLEFDNFKVTAILKTNGIRKNILFNFLILSVGSKPSNKCFSSKYDGFSILSSNEALNFKYIPKNVVILGAGAIGTEIASIYKCLGSSITIIEFNERPIPSFDSDVSDYFLKTNSPDFKFLLNFKITGLFKVKGVLFLTLKKGSRLFSLKTSRVIVCVGRVPNSLNKNCLSLVKDNRGFFIVNKNLRTRFSNILVAGDAVYGPMLAHKAEREGISASKLLVNRKAAGLNYNLIPNVIYTYPEVASVGLVSKEATSLNISFFSKNSSFLSNGRFLSSREVGGFIKMNVCRSSGRLLGSQVIHKNSSDLIVITSAFMFYKGTVFDIVNAVFPHPTLSECIYDVASNLIRGFFTNNLII</sequence>
<evidence type="ECO:0000256" key="2">
    <source>
        <dbReference type="ARBA" id="ARBA00022630"/>
    </source>
</evidence>
<keyword evidence="5 9" id="KW-0520">NAD</keyword>
<gene>
    <name evidence="14" type="ORF">QTO32_00080</name>
</gene>
<dbReference type="GO" id="GO:0050660">
    <property type="term" value="F:flavin adenine dinucleotide binding"/>
    <property type="evidence" value="ECO:0007669"/>
    <property type="project" value="TreeGrafter"/>
</dbReference>
<feature type="binding site" evidence="9">
    <location>
        <position position="50"/>
    </location>
    <ligand>
        <name>FAD</name>
        <dbReference type="ChEBI" id="CHEBI:57692"/>
    </ligand>
</feature>
<dbReference type="GO" id="GO:0004148">
    <property type="term" value="F:dihydrolipoyl dehydrogenase (NADH) activity"/>
    <property type="evidence" value="ECO:0007669"/>
    <property type="project" value="TreeGrafter"/>
</dbReference>